<dbReference type="InterPro" id="IPR047990">
    <property type="entry name" value="DLW39-like"/>
</dbReference>
<proteinExistence type="predicted"/>
<comment type="caution">
    <text evidence="1">The sequence shown here is derived from an EMBL/GenBank/DDBJ whole genome shotgun (WGS) entry which is preliminary data.</text>
</comment>
<evidence type="ECO:0000313" key="1">
    <source>
        <dbReference type="EMBL" id="MEJ2886820.1"/>
    </source>
</evidence>
<dbReference type="NCBIfam" id="NF038356">
    <property type="entry name" value="actino_DLW39"/>
    <property type="match status" value="1"/>
</dbReference>
<name>A0ABU8N357_9PSEU</name>
<keyword evidence="2" id="KW-1185">Reference proteome</keyword>
<dbReference type="RefSeq" id="WP_337713280.1">
    <property type="nucleotide sequence ID" value="NZ_JBBEGL010000002.1"/>
</dbReference>
<reference evidence="1 2" key="1">
    <citation type="submission" date="2024-03" db="EMBL/GenBank/DDBJ databases">
        <title>Actinomycetospora sp. OC33-EN06, a novel actinomycete isolated from wild orchid (Aerides multiflora).</title>
        <authorList>
            <person name="Suriyachadkun C."/>
        </authorList>
    </citation>
    <scope>NUCLEOTIDE SEQUENCE [LARGE SCALE GENOMIC DNA]</scope>
    <source>
        <strain evidence="1 2">OC33-EN06</strain>
    </source>
</reference>
<dbReference type="EMBL" id="JBBEGL010000002">
    <property type="protein sequence ID" value="MEJ2886820.1"/>
    <property type="molecule type" value="Genomic_DNA"/>
</dbReference>
<gene>
    <name evidence="1" type="ORF">WCD41_10200</name>
</gene>
<protein>
    <submittedName>
        <fullName evidence="1">DLW-39 family protein</fullName>
    </submittedName>
</protein>
<dbReference type="Proteomes" id="UP001370100">
    <property type="component" value="Unassembled WGS sequence"/>
</dbReference>
<evidence type="ECO:0000313" key="2">
    <source>
        <dbReference type="Proteomes" id="UP001370100"/>
    </source>
</evidence>
<accession>A0ABU8N357</accession>
<organism evidence="1 2">
    <name type="scientific">Actinomycetospora aeridis</name>
    <dbReference type="NCBI Taxonomy" id="3129231"/>
    <lineage>
        <taxon>Bacteria</taxon>
        <taxon>Bacillati</taxon>
        <taxon>Actinomycetota</taxon>
        <taxon>Actinomycetes</taxon>
        <taxon>Pseudonocardiales</taxon>
        <taxon>Pseudonocardiaceae</taxon>
        <taxon>Actinomycetospora</taxon>
    </lineage>
</organism>
<sequence length="37" mass="4078">MKALVTLALAAGAVVLLRRQREQRPTKDVWREATASA</sequence>